<dbReference type="NCBIfam" id="NF045719">
    <property type="entry name" value="GSU3473_fam"/>
    <property type="match status" value="1"/>
</dbReference>
<dbReference type="Proteomes" id="UP000008825">
    <property type="component" value="Chromosome"/>
</dbReference>
<name>B5EA74_CITBB</name>
<dbReference type="KEGG" id="gbm:Gbem_1764"/>
<reference evidence="1 2" key="1">
    <citation type="submission" date="2008-07" db="EMBL/GenBank/DDBJ databases">
        <title>Complete sequence of Geobacter bemidjiensis BEM.</title>
        <authorList>
            <consortium name="US DOE Joint Genome Institute"/>
            <person name="Lucas S."/>
            <person name="Copeland A."/>
            <person name="Lapidus A."/>
            <person name="Glavina del Rio T."/>
            <person name="Dalin E."/>
            <person name="Tice H."/>
            <person name="Bruce D."/>
            <person name="Goodwin L."/>
            <person name="Pitluck S."/>
            <person name="Kiss H."/>
            <person name="Brettin T."/>
            <person name="Detter J.C."/>
            <person name="Han C."/>
            <person name="Kuske C.R."/>
            <person name="Schmutz J."/>
            <person name="Larimer F."/>
            <person name="Land M."/>
            <person name="Hauser L."/>
            <person name="Kyrpides N."/>
            <person name="Lykidis A."/>
            <person name="Lovley D."/>
            <person name="Richardson P."/>
        </authorList>
    </citation>
    <scope>NUCLEOTIDE SEQUENCE [LARGE SCALE GENOMIC DNA]</scope>
    <source>
        <strain evidence="2">ATCC BAA-1014 / DSM 16622 / JCM 12645 / Bem</strain>
    </source>
</reference>
<dbReference type="EMBL" id="CP001124">
    <property type="protein sequence ID" value="ACH38780.1"/>
    <property type="molecule type" value="Genomic_DNA"/>
</dbReference>
<evidence type="ECO:0000313" key="2">
    <source>
        <dbReference type="Proteomes" id="UP000008825"/>
    </source>
</evidence>
<proteinExistence type="predicted"/>
<evidence type="ECO:0000313" key="1">
    <source>
        <dbReference type="EMBL" id="ACH38780.1"/>
    </source>
</evidence>
<dbReference type="InterPro" id="IPR054686">
    <property type="entry name" value="GSU3473-like"/>
</dbReference>
<reference evidence="1 2" key="2">
    <citation type="journal article" date="2010" name="BMC Genomics">
        <title>The genome of Geobacter bemidjiensis, exemplar for the subsurface clade of Geobacter species that predominate in Fe(III)-reducing subsurface environments.</title>
        <authorList>
            <person name="Aklujkar M."/>
            <person name="Young N.D."/>
            <person name="Holmes D."/>
            <person name="Chavan M."/>
            <person name="Risso C."/>
            <person name="Kiss H.E."/>
            <person name="Han C.S."/>
            <person name="Land M.L."/>
            <person name="Lovley D.R."/>
        </authorList>
    </citation>
    <scope>NUCLEOTIDE SEQUENCE [LARGE SCALE GENOMIC DNA]</scope>
    <source>
        <strain evidence="2">ATCC BAA-1014 / DSM 16622 / JCM 12645 / Bem</strain>
    </source>
</reference>
<dbReference type="AlphaFoldDB" id="B5EA74"/>
<gene>
    <name evidence="1" type="ordered locus">Gbem_1764</name>
</gene>
<organism evidence="1 2">
    <name type="scientific">Citrifermentans bemidjiense (strain ATCC BAA-1014 / DSM 16622 / JCM 12645 / Bem)</name>
    <name type="common">Geobacter bemidjiensis</name>
    <dbReference type="NCBI Taxonomy" id="404380"/>
    <lineage>
        <taxon>Bacteria</taxon>
        <taxon>Pseudomonadati</taxon>
        <taxon>Thermodesulfobacteriota</taxon>
        <taxon>Desulfuromonadia</taxon>
        <taxon>Geobacterales</taxon>
        <taxon>Geobacteraceae</taxon>
        <taxon>Citrifermentans</taxon>
    </lineage>
</organism>
<sequence>MLVQVNWTNNRYDYVNDYMLDSLIEAGVVARFLRSTGWVTVGVDPIRSPKQRNTYSGPERRIFGECSAK</sequence>
<dbReference type="OrthoDB" id="5405882at2"/>
<dbReference type="HOGENOM" id="CLU_190609_1_0_7"/>
<protein>
    <submittedName>
        <fullName evidence="1">Uncharacterized protein</fullName>
    </submittedName>
</protein>
<dbReference type="eggNOG" id="ENOG502ZKVC">
    <property type="taxonomic scope" value="Bacteria"/>
</dbReference>
<dbReference type="RefSeq" id="WP_012530198.1">
    <property type="nucleotide sequence ID" value="NC_011146.1"/>
</dbReference>
<keyword evidence="2" id="KW-1185">Reference proteome</keyword>
<accession>B5EA74</accession>